<evidence type="ECO:0000313" key="3">
    <source>
        <dbReference type="EMBL" id="MFI1717063.1"/>
    </source>
</evidence>
<evidence type="ECO:0008006" key="5">
    <source>
        <dbReference type="Google" id="ProtNLM"/>
    </source>
</evidence>
<dbReference type="EMBL" id="JBIRUI010000012">
    <property type="protein sequence ID" value="MFI1717063.1"/>
    <property type="molecule type" value="Genomic_DNA"/>
</dbReference>
<feature type="chain" id="PRO_5046834808" description="Alpha/beta hydrolase" evidence="2">
    <location>
        <begin position="35"/>
        <end position="124"/>
    </location>
</feature>
<gene>
    <name evidence="3" type="ORF">ACH407_26270</name>
</gene>
<sequence>MTDLVTNRKGAGRRRAATGAAAAVLSVAAFGAFAPNSAASAGMPPRGPHGGDTSLRGLLDRVKGPKILVDHSYGGSVVTEVAASHAVAVSRPGVVTRVIGNAARPPLGEQNVIHIHERRSGDRS</sequence>
<proteinExistence type="predicted"/>
<name>A0ABW7UBN0_9ACTN</name>
<dbReference type="InterPro" id="IPR006311">
    <property type="entry name" value="TAT_signal"/>
</dbReference>
<dbReference type="RefSeq" id="WP_398711346.1">
    <property type="nucleotide sequence ID" value="NZ_JBIRUI010000012.1"/>
</dbReference>
<reference evidence="3 4" key="1">
    <citation type="submission" date="2024-10" db="EMBL/GenBank/DDBJ databases">
        <title>The Natural Products Discovery Center: Release of the First 8490 Sequenced Strains for Exploring Actinobacteria Biosynthetic Diversity.</title>
        <authorList>
            <person name="Kalkreuter E."/>
            <person name="Kautsar S.A."/>
            <person name="Yang D."/>
            <person name="Bader C.D."/>
            <person name="Teijaro C.N."/>
            <person name="Fluegel L."/>
            <person name="Davis C.M."/>
            <person name="Simpson J.R."/>
            <person name="Lauterbach L."/>
            <person name="Steele A.D."/>
            <person name="Gui C."/>
            <person name="Meng S."/>
            <person name="Li G."/>
            <person name="Viehrig K."/>
            <person name="Ye F."/>
            <person name="Su P."/>
            <person name="Kiefer A.F."/>
            <person name="Nichols A."/>
            <person name="Cepeda A.J."/>
            <person name="Yan W."/>
            <person name="Fan B."/>
            <person name="Jiang Y."/>
            <person name="Adhikari A."/>
            <person name="Zheng C.-J."/>
            <person name="Schuster L."/>
            <person name="Cowan T.M."/>
            <person name="Smanski M.J."/>
            <person name="Chevrette M.G."/>
            <person name="De Carvalho L.P.S."/>
            <person name="Shen B."/>
        </authorList>
    </citation>
    <scope>NUCLEOTIDE SEQUENCE [LARGE SCALE GENOMIC DNA]</scope>
    <source>
        <strain evidence="3 4">NPDC020602</strain>
    </source>
</reference>
<feature type="signal peptide" evidence="2">
    <location>
        <begin position="1"/>
        <end position="34"/>
    </location>
</feature>
<evidence type="ECO:0000313" key="4">
    <source>
        <dbReference type="Proteomes" id="UP001611339"/>
    </source>
</evidence>
<feature type="region of interest" description="Disordered" evidence="1">
    <location>
        <begin position="37"/>
        <end position="57"/>
    </location>
</feature>
<evidence type="ECO:0000256" key="1">
    <source>
        <dbReference type="SAM" id="MobiDB-lite"/>
    </source>
</evidence>
<evidence type="ECO:0000256" key="2">
    <source>
        <dbReference type="SAM" id="SignalP"/>
    </source>
</evidence>
<organism evidence="3 4">
    <name type="scientific">Streptomyces litmocidini</name>
    <dbReference type="NCBI Taxonomy" id="67318"/>
    <lineage>
        <taxon>Bacteria</taxon>
        <taxon>Bacillati</taxon>
        <taxon>Actinomycetota</taxon>
        <taxon>Actinomycetes</taxon>
        <taxon>Kitasatosporales</taxon>
        <taxon>Streptomycetaceae</taxon>
        <taxon>Streptomyces</taxon>
    </lineage>
</organism>
<keyword evidence="4" id="KW-1185">Reference proteome</keyword>
<dbReference type="PROSITE" id="PS51318">
    <property type="entry name" value="TAT"/>
    <property type="match status" value="1"/>
</dbReference>
<keyword evidence="2" id="KW-0732">Signal</keyword>
<accession>A0ABW7UBN0</accession>
<comment type="caution">
    <text evidence="3">The sequence shown here is derived from an EMBL/GenBank/DDBJ whole genome shotgun (WGS) entry which is preliminary data.</text>
</comment>
<protein>
    <recommendedName>
        <fullName evidence="5">Alpha/beta hydrolase</fullName>
    </recommendedName>
</protein>
<dbReference type="Proteomes" id="UP001611339">
    <property type="component" value="Unassembled WGS sequence"/>
</dbReference>